<feature type="domain" description="EGF-like" evidence="5">
    <location>
        <begin position="650"/>
        <end position="682"/>
    </location>
</feature>
<keyword evidence="4" id="KW-0472">Membrane</keyword>
<dbReference type="InterPro" id="IPR011936">
    <property type="entry name" value="Myxo_disulph_rpt"/>
</dbReference>
<name>A0A8S1QNW0_9CILI</name>
<feature type="domain" description="EGF-like" evidence="5">
    <location>
        <begin position="731"/>
        <end position="772"/>
    </location>
</feature>
<feature type="domain" description="EGF-like" evidence="5">
    <location>
        <begin position="437"/>
        <end position="483"/>
    </location>
</feature>
<feature type="domain" description="EGF-like" evidence="5">
    <location>
        <begin position="213"/>
        <end position="252"/>
    </location>
</feature>
<dbReference type="InterPro" id="IPR006212">
    <property type="entry name" value="Furin_repeat"/>
</dbReference>
<dbReference type="EMBL" id="CAJJDN010000114">
    <property type="protein sequence ID" value="CAD8117483.1"/>
    <property type="molecule type" value="Genomic_DNA"/>
</dbReference>
<feature type="domain" description="EGF-like" evidence="5">
    <location>
        <begin position="773"/>
        <end position="818"/>
    </location>
</feature>
<keyword evidence="4" id="KW-0812">Transmembrane</keyword>
<feature type="transmembrane region" description="Helical" evidence="4">
    <location>
        <begin position="1468"/>
        <end position="1486"/>
    </location>
</feature>
<feature type="transmembrane region" description="Helical" evidence="4">
    <location>
        <begin position="1409"/>
        <end position="1429"/>
    </location>
</feature>
<protein>
    <recommendedName>
        <fullName evidence="5">EGF-like domain-containing protein</fullName>
    </recommendedName>
</protein>
<keyword evidence="4" id="KW-1133">Transmembrane helix</keyword>
<dbReference type="PANTHER" id="PTHR15332">
    <property type="entry name" value="PROPROTEIN CONVERTASE SUBTILISIN_KEXIN TYPE 5-LIKE"/>
    <property type="match status" value="1"/>
</dbReference>
<feature type="domain" description="EGF-like" evidence="5">
    <location>
        <begin position="304"/>
        <end position="344"/>
    </location>
</feature>
<feature type="domain" description="EGF-like" evidence="5">
    <location>
        <begin position="159"/>
        <end position="189"/>
    </location>
</feature>
<dbReference type="InterPro" id="IPR000742">
    <property type="entry name" value="EGF"/>
</dbReference>
<feature type="transmembrane region" description="Helical" evidence="4">
    <location>
        <begin position="1244"/>
        <end position="1265"/>
    </location>
</feature>
<feature type="transmembrane region" description="Helical" evidence="4">
    <location>
        <begin position="1356"/>
        <end position="1375"/>
    </location>
</feature>
<evidence type="ECO:0000259" key="5">
    <source>
        <dbReference type="SMART" id="SM00181"/>
    </source>
</evidence>
<accession>A0A8S1QNW0</accession>
<reference evidence="6" key="1">
    <citation type="submission" date="2021-01" db="EMBL/GenBank/DDBJ databases">
        <authorList>
            <consortium name="Genoscope - CEA"/>
            <person name="William W."/>
        </authorList>
    </citation>
    <scope>NUCLEOTIDE SEQUENCE</scope>
</reference>
<feature type="domain" description="EGF-like" evidence="5">
    <location>
        <begin position="537"/>
        <end position="575"/>
    </location>
</feature>
<sequence length="1560" mass="178695">MFSCHECHESCKTCSFYSNCDSCYDGYYKNSSNDCVVCPSSCSKCSSNTNCSECVVGYYKSTAAQCLKCSKQCLSCENNENNCTSCIDPKCNSISSCDSCITTHILNDHTCIPCSKPCYECNTITTTCITCIDNIHQTTPNCQCDDGYFLNTSTFMCDQCSFPCLTCQSTATICLSCRSTYTLISNSCTCLTNEFEKNTDPKTCQQCVSPCYECSGSQLNCSSCITGLNRHLHNHDCICDDTYYQDDDGQCQLCSLPCINCSSLSTCLSCHDSINQIVPLCQCKNGYFMDHTSICQPCHHPCISCDINPNQCLECASSFNINNYTCFCQEGYYEDVSHNPSICDICNENCKTCSDLSTFCLSCLDEHQYLNELHQCICQNGYVLINNICELCAPPCINCQISTNYCTSCLDTHHILHDGQCYCAQGWVSDQYNHCIECQLPCLTCSVNQNHCDSCIDINQILDLNFNCICKQQFYAESTNNCIACNPLCATCNQNGCLTCLDTHQIVINYQCICIQGYYMNANDDYSCQQCQIPCLECSIQANHCLSCVDNTIYKLEQNQCICKDGFYIHNNSCHKCSPQCQTCLDNANKCLQCSDINLVFILNECKCQNGSFYDENFQCSPCSMSCYNCISYEHCIQCQDLHYLDDNYKCQKCIEHCQQCQNQQSCDQCLDGYFLFNSQCTECQQNCNTCENQSDFCTSCINVYDLIDNKCQCKQGYYNDHFNCYQCQFPCGKCTSQTICQECLNIQNVVLDDNKCVCKQGYYLSNQEQCQECRYGCKICISSNECISCLIEQNRILQNKVCICNSGYFETEKQECQKCNSQEGKIKENCKYKDCQDNLWTYGEECDDGNNIGRDGCTNCKIDPNYKCINYILKPSICYKCDTNCYKCDYNQNQNTTHCIQCEEGYFIKQSVCFKCNQKCLQCINSASNCVSCRFQLNVIGQCFNCEDTIGYYSDFSTNTCYSKCGDGIKSISEECDDGNNFNGDGCNHICKLEQLYICQDSICIKPDLPIPILQSIGDQSIYNNIRQFVISYNKLLILSDDFNLQKHIQLIIRNGQKEIFVDSIFNITQNIELINQSYCNLTVHFQISFNQSIHNQEFVIRFTNLTNIKSIDGYLQQLLLVTTKIADVIFVETSTIQKAEIASSSNQYILYTIGTMSAIALLFGGLDIFYNLLDTIQILSYLKYINVSVPFNLQYFFNCFQFVQINFIQKYFNFEDLLNQYLQNENFDTIPLKIKQDELTPLFIINSASVIFLWFTLILIYIVSKKIPYYLHQINFKYYDEIPNQKPSLILKIKYIILAIKISITRFCIKVLREFFCSGIYRALISTAYDFTFAIVLQLYSLDLISQNIIIRTSSILSLISFLFYISIIFHIIKLSSQKQYAFINYQNNLKYGTLFEGIKKSNVSKYFNAILLTKKLLFMITLIFFYETPSFQIVNLIIFTILQSYFLLSFKPLTDYKEFVKQFSCELNIAITLFLLLIISLNEELRIFSEDIKSYLGWCCIGSITIIFVIQLILDAIQQLIFLLQKYKKLKKFFSNILKLFKPTLLKETDHNVFMTT</sequence>
<dbReference type="SMART" id="SM00261">
    <property type="entry name" value="FU"/>
    <property type="match status" value="17"/>
</dbReference>
<evidence type="ECO:0000256" key="2">
    <source>
        <dbReference type="ARBA" id="ARBA00022737"/>
    </source>
</evidence>
<evidence type="ECO:0000313" key="7">
    <source>
        <dbReference type="Proteomes" id="UP000692954"/>
    </source>
</evidence>
<dbReference type="OrthoDB" id="311164at2759"/>
<evidence type="ECO:0000256" key="4">
    <source>
        <dbReference type="SAM" id="Phobius"/>
    </source>
</evidence>
<feature type="domain" description="EGF-like" evidence="5">
    <location>
        <begin position="120"/>
        <end position="158"/>
    </location>
</feature>
<evidence type="ECO:0000256" key="3">
    <source>
        <dbReference type="ARBA" id="ARBA00023157"/>
    </source>
</evidence>
<dbReference type="Proteomes" id="UP000692954">
    <property type="component" value="Unassembled WGS sequence"/>
</dbReference>
<dbReference type="SMART" id="SM00181">
    <property type="entry name" value="EGF"/>
    <property type="match status" value="13"/>
</dbReference>
<comment type="caution">
    <text evidence="6">The sequence shown here is derived from an EMBL/GenBank/DDBJ whole genome shotgun (WGS) entry which is preliminary data.</text>
</comment>
<feature type="domain" description="EGF-like" evidence="5">
    <location>
        <begin position="488"/>
        <end position="529"/>
    </location>
</feature>
<dbReference type="PANTHER" id="PTHR15332:SF175">
    <property type="entry name" value="PROPROTEIN CONVERTASE SUBTILISIN_KEXIN TYPE 5-LIKE"/>
    <property type="match status" value="1"/>
</dbReference>
<feature type="transmembrane region" description="Helical" evidence="4">
    <location>
        <begin position="1323"/>
        <end position="1344"/>
    </location>
</feature>
<keyword evidence="1" id="KW-0732">Signal</keyword>
<gene>
    <name evidence="6" type="ORF">PSON_ATCC_30995.1.T1140027</name>
</gene>
<dbReference type="Pfam" id="PF13948">
    <property type="entry name" value="DUF4215"/>
    <property type="match status" value="2"/>
</dbReference>
<keyword evidence="7" id="KW-1185">Reference proteome</keyword>
<evidence type="ECO:0000256" key="1">
    <source>
        <dbReference type="ARBA" id="ARBA00022729"/>
    </source>
</evidence>
<organism evidence="6 7">
    <name type="scientific">Paramecium sonneborni</name>
    <dbReference type="NCBI Taxonomy" id="65129"/>
    <lineage>
        <taxon>Eukaryota</taxon>
        <taxon>Sar</taxon>
        <taxon>Alveolata</taxon>
        <taxon>Ciliophora</taxon>
        <taxon>Intramacronucleata</taxon>
        <taxon>Oligohymenophorea</taxon>
        <taxon>Peniculida</taxon>
        <taxon>Parameciidae</taxon>
        <taxon>Paramecium</taxon>
    </lineage>
</organism>
<evidence type="ECO:0000313" key="6">
    <source>
        <dbReference type="EMBL" id="CAD8117483.1"/>
    </source>
</evidence>
<dbReference type="NCBIfam" id="TIGR02232">
    <property type="entry name" value="myxo_disulf_rpt"/>
    <property type="match status" value="1"/>
</dbReference>
<feature type="transmembrane region" description="Helical" evidence="4">
    <location>
        <begin position="1498"/>
        <end position="1527"/>
    </location>
</feature>
<feature type="transmembrane region" description="Helical" evidence="4">
    <location>
        <begin position="1150"/>
        <end position="1175"/>
    </location>
</feature>
<feature type="domain" description="EGF-like" evidence="5">
    <location>
        <begin position="398"/>
        <end position="436"/>
    </location>
</feature>
<feature type="domain" description="EGF-like" evidence="5">
    <location>
        <begin position="260"/>
        <end position="296"/>
    </location>
</feature>
<keyword evidence="3" id="KW-1015">Disulfide bond</keyword>
<proteinExistence type="predicted"/>
<feature type="domain" description="EGF-like" evidence="5">
    <location>
        <begin position="352"/>
        <end position="390"/>
    </location>
</feature>
<feature type="transmembrane region" description="Helical" evidence="4">
    <location>
        <begin position="1435"/>
        <end position="1456"/>
    </location>
</feature>
<keyword evidence="2" id="KW-0677">Repeat</keyword>